<name>A0ABY3RJH5_9BRAD</name>
<protein>
    <submittedName>
        <fullName evidence="2">Uncharacterized protein</fullName>
    </submittedName>
</protein>
<evidence type="ECO:0000313" key="3">
    <source>
        <dbReference type="Proteomes" id="UP001431010"/>
    </source>
</evidence>
<proteinExistence type="predicted"/>
<dbReference type="RefSeq" id="WP_231327064.1">
    <property type="nucleotide sequence ID" value="NZ_CP088156.1"/>
</dbReference>
<evidence type="ECO:0000256" key="1">
    <source>
        <dbReference type="SAM" id="Phobius"/>
    </source>
</evidence>
<feature type="transmembrane region" description="Helical" evidence="1">
    <location>
        <begin position="35"/>
        <end position="55"/>
    </location>
</feature>
<dbReference type="Proteomes" id="UP001431010">
    <property type="component" value="Chromosome"/>
</dbReference>
<reference evidence="2" key="1">
    <citation type="journal article" date="2024" name="Antonie Van Leeuwenhoek">
        <title>Bradyrhizobium ontarionense sp. nov., a novel bacterial symbiont isolated from Aeschynomene indica (Indian jointvetch), harbours photosynthesis, nitrogen fixation and nitrous oxide (N2O) reductase genes.</title>
        <authorList>
            <person name="Bromfield E.S.P."/>
            <person name="Cloutier S."/>
        </authorList>
    </citation>
    <scope>NUCLEOTIDE SEQUENCE</scope>
    <source>
        <strain evidence="2">A19</strain>
    </source>
</reference>
<keyword evidence="1" id="KW-0812">Transmembrane</keyword>
<gene>
    <name evidence="2" type="ORF">LQG66_15465</name>
</gene>
<organism evidence="2 3">
    <name type="scientific">Bradyrhizobium ontarionense</name>
    <dbReference type="NCBI Taxonomy" id="2898149"/>
    <lineage>
        <taxon>Bacteria</taxon>
        <taxon>Pseudomonadati</taxon>
        <taxon>Pseudomonadota</taxon>
        <taxon>Alphaproteobacteria</taxon>
        <taxon>Hyphomicrobiales</taxon>
        <taxon>Nitrobacteraceae</taxon>
        <taxon>Bradyrhizobium</taxon>
    </lineage>
</organism>
<keyword evidence="3" id="KW-1185">Reference proteome</keyword>
<dbReference type="EMBL" id="CP088156">
    <property type="protein sequence ID" value="UFZ07614.1"/>
    <property type="molecule type" value="Genomic_DNA"/>
</dbReference>
<accession>A0ABY3RJH5</accession>
<keyword evidence="1" id="KW-1133">Transmembrane helix</keyword>
<keyword evidence="1" id="KW-0472">Membrane</keyword>
<evidence type="ECO:0000313" key="2">
    <source>
        <dbReference type="EMBL" id="UFZ07614.1"/>
    </source>
</evidence>
<sequence>MSLLTAHREQDFRASWLRPAERRTDSRARALLGRLARFVLALTVAGGVLTLLVALKTAAYMSHHPI</sequence>